<comment type="caution">
    <text evidence="2">The sequence shown here is derived from an EMBL/GenBank/DDBJ whole genome shotgun (WGS) entry which is preliminary data.</text>
</comment>
<evidence type="ECO:0008006" key="4">
    <source>
        <dbReference type="Google" id="ProtNLM"/>
    </source>
</evidence>
<protein>
    <recommendedName>
        <fullName evidence="4">Protein kleE</fullName>
    </recommendedName>
</protein>
<evidence type="ECO:0000256" key="1">
    <source>
        <dbReference type="SAM" id="Phobius"/>
    </source>
</evidence>
<proteinExistence type="predicted"/>
<dbReference type="EMBL" id="JAKLJA010000019">
    <property type="protein sequence ID" value="MCG5075842.1"/>
    <property type="molecule type" value="Genomic_DNA"/>
</dbReference>
<keyword evidence="1" id="KW-1133">Transmembrane helix</keyword>
<dbReference type="Pfam" id="PF17394">
    <property type="entry name" value="KleE"/>
    <property type="match status" value="1"/>
</dbReference>
<keyword evidence="3" id="KW-1185">Reference proteome</keyword>
<organism evidence="2 3">
    <name type="scientific">Paraburkholderia tagetis</name>
    <dbReference type="NCBI Taxonomy" id="2913261"/>
    <lineage>
        <taxon>Bacteria</taxon>
        <taxon>Pseudomonadati</taxon>
        <taxon>Pseudomonadota</taxon>
        <taxon>Betaproteobacteria</taxon>
        <taxon>Burkholderiales</taxon>
        <taxon>Burkholderiaceae</taxon>
        <taxon>Paraburkholderia</taxon>
    </lineage>
</organism>
<sequence length="68" mass="8090">MVKAVWIVTVLLWPFARWIIGIEVGFQFFRMLWYWHTPGVHAGWTFLLHFGVLTALTYFIAFYKPKGL</sequence>
<accession>A0A9X1RU01</accession>
<reference evidence="2" key="1">
    <citation type="submission" date="2022-01" db="EMBL/GenBank/DDBJ databases">
        <title>Genome sequence and assembly of Parabukholderia sp. RG36.</title>
        <authorList>
            <person name="Chhetri G."/>
        </authorList>
    </citation>
    <scope>NUCLEOTIDE SEQUENCE</scope>
    <source>
        <strain evidence="2">RG36</strain>
    </source>
</reference>
<dbReference type="InterPro" id="IPR035362">
    <property type="entry name" value="KleE"/>
</dbReference>
<evidence type="ECO:0000313" key="2">
    <source>
        <dbReference type="EMBL" id="MCG5075842.1"/>
    </source>
</evidence>
<gene>
    <name evidence="2" type="ORF">L5014_21110</name>
</gene>
<keyword evidence="1" id="KW-0472">Membrane</keyword>
<dbReference type="AlphaFoldDB" id="A0A9X1RU01"/>
<name>A0A9X1RU01_9BURK</name>
<evidence type="ECO:0000313" key="3">
    <source>
        <dbReference type="Proteomes" id="UP001139308"/>
    </source>
</evidence>
<feature type="transmembrane region" description="Helical" evidence="1">
    <location>
        <begin position="41"/>
        <end position="63"/>
    </location>
</feature>
<dbReference type="Proteomes" id="UP001139308">
    <property type="component" value="Unassembled WGS sequence"/>
</dbReference>
<keyword evidence="1" id="KW-0812">Transmembrane</keyword>